<keyword evidence="7 11" id="KW-1133">Transmembrane helix</keyword>
<dbReference type="NCBIfam" id="TIGR00933">
    <property type="entry name" value="2a38"/>
    <property type="match status" value="1"/>
</dbReference>
<evidence type="ECO:0000256" key="1">
    <source>
        <dbReference type="ARBA" id="ARBA00004651"/>
    </source>
</evidence>
<dbReference type="GO" id="GO:0005886">
    <property type="term" value="C:plasma membrane"/>
    <property type="evidence" value="ECO:0007669"/>
    <property type="project" value="UniProtKB-SubCell"/>
</dbReference>
<dbReference type="Proteomes" id="UP000318053">
    <property type="component" value="Unassembled WGS sequence"/>
</dbReference>
<evidence type="ECO:0000256" key="5">
    <source>
        <dbReference type="ARBA" id="ARBA00022692"/>
    </source>
</evidence>
<feature type="transmembrane region" description="Helical" evidence="11">
    <location>
        <begin position="436"/>
        <end position="458"/>
    </location>
</feature>
<evidence type="ECO:0000313" key="12">
    <source>
        <dbReference type="EMBL" id="TWT56229.1"/>
    </source>
</evidence>
<comment type="caution">
    <text evidence="12">The sequence shown here is derived from an EMBL/GenBank/DDBJ whole genome shotgun (WGS) entry which is preliminary data.</text>
</comment>
<feature type="transmembrane region" description="Helical" evidence="11">
    <location>
        <begin position="99"/>
        <end position="123"/>
    </location>
</feature>
<dbReference type="InterPro" id="IPR003445">
    <property type="entry name" value="Cat_transpt"/>
</dbReference>
<protein>
    <submittedName>
        <fullName evidence="12">Ktr system potassium uptake protein B</fullName>
    </submittedName>
</protein>
<keyword evidence="8" id="KW-0406">Ion transport</keyword>
<reference evidence="12 13" key="1">
    <citation type="submission" date="2019-02" db="EMBL/GenBank/DDBJ databases">
        <title>Deep-cultivation of Planctomycetes and their phenomic and genomic characterization uncovers novel biology.</title>
        <authorList>
            <person name="Wiegand S."/>
            <person name="Jogler M."/>
            <person name="Boedeker C."/>
            <person name="Pinto D."/>
            <person name="Vollmers J."/>
            <person name="Rivas-Marin E."/>
            <person name="Kohn T."/>
            <person name="Peeters S.H."/>
            <person name="Heuer A."/>
            <person name="Rast P."/>
            <person name="Oberbeckmann S."/>
            <person name="Bunk B."/>
            <person name="Jeske O."/>
            <person name="Meyerdierks A."/>
            <person name="Storesund J.E."/>
            <person name="Kallscheuer N."/>
            <person name="Luecker S."/>
            <person name="Lage O.M."/>
            <person name="Pohl T."/>
            <person name="Merkel B.J."/>
            <person name="Hornburger P."/>
            <person name="Mueller R.-W."/>
            <person name="Bruemmer F."/>
            <person name="Labrenz M."/>
            <person name="Spormann A.M."/>
            <person name="Op Den Camp H."/>
            <person name="Overmann J."/>
            <person name="Amann R."/>
            <person name="Jetten M.S.M."/>
            <person name="Mascher T."/>
            <person name="Medema M.H."/>
            <person name="Devos D.P."/>
            <person name="Kaster A.-K."/>
            <person name="Ovreas L."/>
            <person name="Rohde M."/>
            <person name="Galperin M.Y."/>
            <person name="Jogler C."/>
        </authorList>
    </citation>
    <scope>NUCLEOTIDE SEQUENCE [LARGE SCALE GENOMIC DNA]</scope>
    <source>
        <strain evidence="12 13">CA85</strain>
    </source>
</reference>
<evidence type="ECO:0000256" key="4">
    <source>
        <dbReference type="ARBA" id="ARBA00022538"/>
    </source>
</evidence>
<proteinExistence type="predicted"/>
<accession>A0A5C5X0U5</accession>
<dbReference type="EMBL" id="SJPK01000015">
    <property type="protein sequence ID" value="TWT56229.1"/>
    <property type="molecule type" value="Genomic_DNA"/>
</dbReference>
<keyword evidence="5 11" id="KW-0812">Transmembrane</keyword>
<keyword evidence="6" id="KW-0630">Potassium</keyword>
<comment type="subcellular location">
    <subcellularLocation>
        <location evidence="1">Cell membrane</location>
        <topology evidence="1">Multi-pass membrane protein</topology>
    </subcellularLocation>
</comment>
<feature type="transmembrane region" description="Helical" evidence="11">
    <location>
        <begin position="254"/>
        <end position="275"/>
    </location>
</feature>
<keyword evidence="2" id="KW-0813">Transport</keyword>
<keyword evidence="9 11" id="KW-0472">Membrane</keyword>
<feature type="transmembrane region" description="Helical" evidence="11">
    <location>
        <begin position="335"/>
        <end position="354"/>
    </location>
</feature>
<evidence type="ECO:0000256" key="8">
    <source>
        <dbReference type="ARBA" id="ARBA00023065"/>
    </source>
</evidence>
<dbReference type="PANTHER" id="PTHR32024:SF1">
    <property type="entry name" value="KTR SYSTEM POTASSIUM UPTAKE PROTEIN B"/>
    <property type="match status" value="1"/>
</dbReference>
<dbReference type="PANTHER" id="PTHR32024">
    <property type="entry name" value="TRK SYSTEM POTASSIUM UPTAKE PROTEIN TRKG-RELATED"/>
    <property type="match status" value="1"/>
</dbReference>
<dbReference type="InterPro" id="IPR004772">
    <property type="entry name" value="TrkH"/>
</dbReference>
<gene>
    <name evidence="12" type="primary">ktrB</name>
    <name evidence="12" type="ORF">CA85_44110</name>
</gene>
<keyword evidence="4" id="KW-0633">Potassium transport</keyword>
<keyword evidence="13" id="KW-1185">Reference proteome</keyword>
<name>A0A5C5X0U5_9BACT</name>
<feature type="transmembrane region" description="Helical" evidence="11">
    <location>
        <begin position="66"/>
        <end position="87"/>
    </location>
</feature>
<dbReference type="AlphaFoldDB" id="A0A5C5X0U5"/>
<evidence type="ECO:0000313" key="13">
    <source>
        <dbReference type="Proteomes" id="UP000318053"/>
    </source>
</evidence>
<organism evidence="12 13">
    <name type="scientific">Allorhodopirellula solitaria</name>
    <dbReference type="NCBI Taxonomy" id="2527987"/>
    <lineage>
        <taxon>Bacteria</taxon>
        <taxon>Pseudomonadati</taxon>
        <taxon>Planctomycetota</taxon>
        <taxon>Planctomycetia</taxon>
        <taxon>Pirellulales</taxon>
        <taxon>Pirellulaceae</taxon>
        <taxon>Allorhodopirellula</taxon>
    </lineage>
</organism>
<keyword evidence="3" id="KW-1003">Cell membrane</keyword>
<feature type="transmembrane region" description="Helical" evidence="11">
    <location>
        <begin position="154"/>
        <end position="173"/>
    </location>
</feature>
<feature type="transmembrane region" description="Helical" evidence="11">
    <location>
        <begin position="214"/>
        <end position="233"/>
    </location>
</feature>
<dbReference type="GO" id="GO:0015379">
    <property type="term" value="F:potassium:chloride symporter activity"/>
    <property type="evidence" value="ECO:0007669"/>
    <property type="project" value="InterPro"/>
</dbReference>
<evidence type="ECO:0000256" key="3">
    <source>
        <dbReference type="ARBA" id="ARBA00022475"/>
    </source>
</evidence>
<evidence type="ECO:0000256" key="2">
    <source>
        <dbReference type="ARBA" id="ARBA00022448"/>
    </source>
</evidence>
<evidence type="ECO:0000256" key="10">
    <source>
        <dbReference type="SAM" id="MobiDB-lite"/>
    </source>
</evidence>
<evidence type="ECO:0000256" key="6">
    <source>
        <dbReference type="ARBA" id="ARBA00022958"/>
    </source>
</evidence>
<feature type="transmembrane region" description="Helical" evidence="11">
    <location>
        <begin position="33"/>
        <end position="54"/>
    </location>
</feature>
<sequence>MVQPHCPKDTTGKNSPKRLGSTSPPRWSQTRRLAPAELFVGSFLALIVAGTLALKFIPGLYENEGLGWTDAVFTSTSAVCVTGLIVVDTATYFTPLGQAVVLVLIQLGGLGMLVLTSVIIGALGGRPSLRTESLAVGARHLLPQVPTKRLIVDVVRFTFLFEAIGAFTLYLFWTPRMGWKEAIWPSIFHSVSAFCNAGFSTNSGSLIEYQDSPATIVVISVLIVAGGLGFITMEEIHQRYIRRNPAFRRLSIHSKLVLATTAFLLLSGWALFALFEWQGLLSKMPLVDKLTNSLFMSVTPRTAGFNTIDYGSATDSTNFLTIILMMIGGSPGSTAGGMKTTTFALLGLLAWSRLRSHQTASFANRSIPSETIQRASGLFVIATGIVVLGVFVLAFIGDSHRATQAFLVRLFETTSAFNTVGLSMGITPQLSTPSRWIVIVLMFIGRTGPLSIAAALIVRLSTRGRFRLAYEDVVVG</sequence>
<evidence type="ECO:0000256" key="7">
    <source>
        <dbReference type="ARBA" id="ARBA00022989"/>
    </source>
</evidence>
<evidence type="ECO:0000256" key="9">
    <source>
        <dbReference type="ARBA" id="ARBA00023136"/>
    </source>
</evidence>
<evidence type="ECO:0000256" key="11">
    <source>
        <dbReference type="SAM" id="Phobius"/>
    </source>
</evidence>
<feature type="compositionally biased region" description="Basic and acidic residues" evidence="10">
    <location>
        <begin position="1"/>
        <end position="11"/>
    </location>
</feature>
<dbReference type="Pfam" id="PF02386">
    <property type="entry name" value="TrkH"/>
    <property type="match status" value="1"/>
</dbReference>
<feature type="transmembrane region" description="Helical" evidence="11">
    <location>
        <begin position="375"/>
        <end position="396"/>
    </location>
</feature>
<feature type="region of interest" description="Disordered" evidence="10">
    <location>
        <begin position="1"/>
        <end position="28"/>
    </location>
</feature>